<dbReference type="Proteomes" id="UP000322244">
    <property type="component" value="Unassembled WGS sequence"/>
</dbReference>
<proteinExistence type="predicted"/>
<name>A0A5A7SA78_9NOCA</name>
<reference evidence="1 2" key="1">
    <citation type="submission" date="2019-07" db="EMBL/GenBank/DDBJ databases">
        <title>Rhodococcus cavernicolus sp. nov., isolated from a cave.</title>
        <authorList>
            <person name="Lee S.D."/>
        </authorList>
    </citation>
    <scope>NUCLEOTIDE SEQUENCE [LARGE SCALE GENOMIC DNA]</scope>
    <source>
        <strain evidence="1 2">C1-24</strain>
    </source>
</reference>
<organism evidence="1 2">
    <name type="scientific">Antrihabitans cavernicola</name>
    <dbReference type="NCBI Taxonomy" id="2495913"/>
    <lineage>
        <taxon>Bacteria</taxon>
        <taxon>Bacillati</taxon>
        <taxon>Actinomycetota</taxon>
        <taxon>Actinomycetes</taxon>
        <taxon>Mycobacteriales</taxon>
        <taxon>Nocardiaceae</taxon>
        <taxon>Antrihabitans</taxon>
    </lineage>
</organism>
<gene>
    <name evidence="1" type="ORF">FOY51_19570</name>
</gene>
<dbReference type="OrthoDB" id="4562773at2"/>
<dbReference type="AlphaFoldDB" id="A0A5A7SA78"/>
<evidence type="ECO:0000313" key="2">
    <source>
        <dbReference type="Proteomes" id="UP000322244"/>
    </source>
</evidence>
<accession>A0A5A7SA78</accession>
<keyword evidence="2" id="KW-1185">Reference proteome</keyword>
<evidence type="ECO:0000313" key="1">
    <source>
        <dbReference type="EMBL" id="KAA0021435.1"/>
    </source>
</evidence>
<comment type="caution">
    <text evidence="1">The sequence shown here is derived from an EMBL/GenBank/DDBJ whole genome shotgun (WGS) entry which is preliminary data.</text>
</comment>
<dbReference type="EMBL" id="VLNY01000010">
    <property type="protein sequence ID" value="KAA0021435.1"/>
    <property type="molecule type" value="Genomic_DNA"/>
</dbReference>
<dbReference type="RefSeq" id="WP_149431939.1">
    <property type="nucleotide sequence ID" value="NZ_VLNY01000010.1"/>
</dbReference>
<sequence length="91" mass="10416">MTTELSGYYRVKILLSIHLWRIESIMITRGAHYALIGPHGQRTVFEVKAIRYSPFPYAELEPSGGGNRRVVHLADLQRDLDDAKVVKTVRH</sequence>
<protein>
    <submittedName>
        <fullName evidence="1">Uncharacterized protein</fullName>
    </submittedName>
</protein>